<evidence type="ECO:0000313" key="8">
    <source>
        <dbReference type="EMBL" id="NDV30056.1"/>
    </source>
</evidence>
<feature type="transmembrane region" description="Helical" evidence="6">
    <location>
        <begin position="35"/>
        <end position="56"/>
    </location>
</feature>
<dbReference type="InterPro" id="IPR051359">
    <property type="entry name" value="CaCA_antiporter"/>
</dbReference>
<keyword evidence="4 6" id="KW-1133">Transmembrane helix</keyword>
<evidence type="ECO:0000256" key="5">
    <source>
        <dbReference type="ARBA" id="ARBA00023136"/>
    </source>
</evidence>
<keyword evidence="2" id="KW-0813">Transport</keyword>
<feature type="transmembrane region" description="Helical" evidence="6">
    <location>
        <begin position="146"/>
        <end position="165"/>
    </location>
</feature>
<feature type="domain" description="Sodium/calcium exchanger membrane region" evidence="7">
    <location>
        <begin position="43"/>
        <end position="184"/>
    </location>
</feature>
<dbReference type="PANTHER" id="PTHR12266">
    <property type="entry name" value="NA+/CA2+ K+ INDEPENDENT EXCHANGER"/>
    <property type="match status" value="1"/>
</dbReference>
<feature type="transmembrane region" description="Helical" evidence="6">
    <location>
        <begin position="171"/>
        <end position="191"/>
    </location>
</feature>
<dbReference type="EMBL" id="GIBP01001087">
    <property type="protein sequence ID" value="NDV30056.1"/>
    <property type="molecule type" value="Transcribed_RNA"/>
</dbReference>
<feature type="transmembrane region" description="Helical" evidence="6">
    <location>
        <begin position="421"/>
        <end position="442"/>
    </location>
</feature>
<accession>A0A6B2KZB2</accession>
<feature type="domain" description="Sodium/calcium exchanger membrane region" evidence="7">
    <location>
        <begin position="486"/>
        <end position="641"/>
    </location>
</feature>
<feature type="transmembrane region" description="Helical" evidence="6">
    <location>
        <begin position="626"/>
        <end position="649"/>
    </location>
</feature>
<evidence type="ECO:0000256" key="3">
    <source>
        <dbReference type="ARBA" id="ARBA00022692"/>
    </source>
</evidence>
<keyword evidence="5 6" id="KW-0472">Membrane</keyword>
<dbReference type="InterPro" id="IPR004837">
    <property type="entry name" value="NaCa_Exmemb"/>
</dbReference>
<dbReference type="PANTHER" id="PTHR12266:SF0">
    <property type="entry name" value="MITOCHONDRIAL SODIUM_CALCIUM EXCHANGER PROTEIN"/>
    <property type="match status" value="1"/>
</dbReference>
<dbReference type="InterPro" id="IPR044880">
    <property type="entry name" value="NCX_ion-bd_dom_sf"/>
</dbReference>
<protein>
    <recommendedName>
        <fullName evidence="7">Sodium/calcium exchanger membrane region domain-containing protein</fullName>
    </recommendedName>
</protein>
<evidence type="ECO:0000256" key="2">
    <source>
        <dbReference type="ARBA" id="ARBA00022448"/>
    </source>
</evidence>
<dbReference type="Gene3D" id="1.20.1420.30">
    <property type="entry name" value="NCX, central ion-binding region"/>
    <property type="match status" value="2"/>
</dbReference>
<evidence type="ECO:0000256" key="6">
    <source>
        <dbReference type="SAM" id="Phobius"/>
    </source>
</evidence>
<sequence>MMQWTDKCAYFNTCFEDSKIPYLKIHFCLLKDATWASYIILPIFLIFYFYLLAQVADRFFIPILGEIATRLNMPSSVAAVTLLAFGNGAPDIFSTYAAVQSGHYQQAFGQVVGASSFISLAIIGIISSAGLLSSVTVYRRPFMKDVGSLCVGLCVVFFVVYDYKIEVWESWFWLSFYGIFVSMTVGARLVFQNYKKKHQEASLKKVRDKLMQLGMKLQVDHPIFELDLEGLGLFNEVHDEADDAKVRKKFKFINKVVGMIERHDFNSLSEVMDDPTDEEFKREALKKLLDQMDVHFLTHVGFWITGKTHHPDHDTHVVVTDNTLGVILDDGEESSQDGKPKGEGLEPIVDIGQVSIQNQDKDPVLLGDDEEEEQVNFVEQFKEIMEFGKINKVFFFLKLPLFMLEHVSIYWAEEGKYFRPFLVAQPLCCLPIAFYFLDLYSANVSFRDSSLGPLIFWVLPIGLALSVAVYCTTDNKTPPPYEPMFLFIGLIMSMLWINTGADELVNCLGVFGDILGVPRAILGLTVLAWGNSVGDLVSNFLIAKKGFPQMVTSAVYTSPVTHVLLGLGISFTVKTTKSGPITLEVRGAKADLTDSLYLNFLFLLGGLLFSLIAVPVSGFRFTRPIGIVLGLLYVGALVIILLDVTKVIFANVDFWSL</sequence>
<dbReference type="GO" id="GO:0016020">
    <property type="term" value="C:membrane"/>
    <property type="evidence" value="ECO:0007669"/>
    <property type="project" value="UniProtKB-SubCell"/>
</dbReference>
<feature type="transmembrane region" description="Helical" evidence="6">
    <location>
        <begin position="454"/>
        <end position="472"/>
    </location>
</feature>
<feature type="transmembrane region" description="Helical" evidence="6">
    <location>
        <begin position="596"/>
        <end position="614"/>
    </location>
</feature>
<feature type="transmembrane region" description="Helical" evidence="6">
    <location>
        <begin position="111"/>
        <end position="134"/>
    </location>
</feature>
<dbReference type="Pfam" id="PF01699">
    <property type="entry name" value="Na_Ca_ex"/>
    <property type="match status" value="2"/>
</dbReference>
<organism evidence="8">
    <name type="scientific">Arcella intermedia</name>
    <dbReference type="NCBI Taxonomy" id="1963864"/>
    <lineage>
        <taxon>Eukaryota</taxon>
        <taxon>Amoebozoa</taxon>
        <taxon>Tubulinea</taxon>
        <taxon>Elardia</taxon>
        <taxon>Arcellinida</taxon>
        <taxon>Sphaerothecina</taxon>
        <taxon>Arcellidae</taxon>
        <taxon>Arcella</taxon>
    </lineage>
</organism>
<comment type="subcellular location">
    <subcellularLocation>
        <location evidence="1">Membrane</location>
        <topology evidence="1">Multi-pass membrane protein</topology>
    </subcellularLocation>
</comment>
<dbReference type="GO" id="GO:0008324">
    <property type="term" value="F:monoatomic cation transmembrane transporter activity"/>
    <property type="evidence" value="ECO:0007669"/>
    <property type="project" value="TreeGrafter"/>
</dbReference>
<feature type="transmembrane region" description="Helical" evidence="6">
    <location>
        <begin position="484"/>
        <end position="501"/>
    </location>
</feature>
<reference evidence="8" key="1">
    <citation type="journal article" date="2020" name="J. Eukaryot. Microbiol.">
        <title>De novo Sequencing, Assembly and Annotation of the Transcriptome for the Free-Living Testate Amoeba Arcella intermedia.</title>
        <authorList>
            <person name="Ribeiro G.M."/>
            <person name="Porfirio-Sousa A.L."/>
            <person name="Maurer-Alcala X.X."/>
            <person name="Katz L.A."/>
            <person name="Lahr D.J.G."/>
        </authorList>
    </citation>
    <scope>NUCLEOTIDE SEQUENCE</scope>
</reference>
<proteinExistence type="predicted"/>
<evidence type="ECO:0000259" key="7">
    <source>
        <dbReference type="Pfam" id="PF01699"/>
    </source>
</evidence>
<evidence type="ECO:0000256" key="4">
    <source>
        <dbReference type="ARBA" id="ARBA00022989"/>
    </source>
</evidence>
<dbReference type="AlphaFoldDB" id="A0A6B2KZB2"/>
<evidence type="ECO:0000256" key="1">
    <source>
        <dbReference type="ARBA" id="ARBA00004141"/>
    </source>
</evidence>
<name>A0A6B2KZB2_9EUKA</name>
<keyword evidence="3 6" id="KW-0812">Transmembrane</keyword>
<feature type="transmembrane region" description="Helical" evidence="6">
    <location>
        <begin position="554"/>
        <end position="573"/>
    </location>
</feature>